<dbReference type="GO" id="GO:0006354">
    <property type="term" value="P:DNA-templated transcription elongation"/>
    <property type="evidence" value="ECO:0007669"/>
    <property type="project" value="InterPro"/>
</dbReference>
<reference evidence="3" key="2">
    <citation type="submission" date="2020-09" db="EMBL/GenBank/DDBJ databases">
        <authorList>
            <consortium name="NCBI Pathogen Detection Project"/>
        </authorList>
    </citation>
    <scope>NUCLEOTIDE SEQUENCE</scope>
    <source>
        <strain evidence="3">O50</strain>
    </source>
</reference>
<dbReference type="CDD" id="cd09894">
    <property type="entry name" value="NGN_SP_AnfA1"/>
    <property type="match status" value="1"/>
</dbReference>
<dbReference type="SMART" id="SM00738">
    <property type="entry name" value="NGN"/>
    <property type="match status" value="1"/>
</dbReference>
<accession>A0A0D7L5Q3</accession>
<keyword evidence="1" id="KW-0804">Transcription</keyword>
<dbReference type="InterPro" id="IPR036735">
    <property type="entry name" value="NGN_dom_sf"/>
</dbReference>
<dbReference type="OrthoDB" id="9790639at2"/>
<proteinExistence type="predicted"/>
<sequence length="163" mass="19347">MKWYVLQFTTTRFAAVFSHLEQHNFSYYCPMISEKYRRPDKQISFRERLLPLFPGYLFIQADFEKIHSSTITALPYVQRFIAFGGEPLPVPDEEIFNVQQGERNQLSHTNAPRLVEIMLMDDPRKRSIAMLNYITEKSLTHKMKRKKNDCYQKKDFKQAQAST</sequence>
<dbReference type="InterPro" id="IPR006645">
    <property type="entry name" value="NGN-like_dom"/>
</dbReference>
<evidence type="ECO:0000256" key="1">
    <source>
        <dbReference type="ARBA" id="ARBA00023163"/>
    </source>
</evidence>
<protein>
    <submittedName>
        <fullName evidence="3">Transcription termination factor NusG</fullName>
    </submittedName>
</protein>
<evidence type="ECO:0000313" key="3">
    <source>
        <dbReference type="EMBL" id="HAT3900083.1"/>
    </source>
</evidence>
<gene>
    <name evidence="3" type="ORF">I9Y29_004573</name>
</gene>
<comment type="caution">
    <text evidence="3">The sequence shown here is derived from an EMBL/GenBank/DDBJ whole genome shotgun (WGS) entry which is preliminary data.</text>
</comment>
<dbReference type="Gene3D" id="3.30.70.940">
    <property type="entry name" value="NusG, N-terminal domain"/>
    <property type="match status" value="1"/>
</dbReference>
<dbReference type="AlphaFoldDB" id="A0A0D7L5Q3"/>
<reference evidence="3" key="1">
    <citation type="journal article" date="2018" name="Genome Biol.">
        <title>SKESA: strategic k-mer extension for scrupulous assemblies.</title>
        <authorList>
            <person name="Souvorov A."/>
            <person name="Agarwala R."/>
            <person name="Lipman D.J."/>
        </authorList>
    </citation>
    <scope>NUCLEOTIDE SEQUENCE</scope>
    <source>
        <strain evidence="3">O50</strain>
    </source>
</reference>
<name>A0A0D7L5Q3_CITFR</name>
<feature type="domain" description="NusG-like N-terminal" evidence="2">
    <location>
        <begin position="1"/>
        <end position="102"/>
    </location>
</feature>
<organism evidence="3">
    <name type="scientific">Citrobacter freundii</name>
    <dbReference type="NCBI Taxonomy" id="546"/>
    <lineage>
        <taxon>Bacteria</taxon>
        <taxon>Pseudomonadati</taxon>
        <taxon>Pseudomonadota</taxon>
        <taxon>Gammaproteobacteria</taxon>
        <taxon>Enterobacterales</taxon>
        <taxon>Enterobacteriaceae</taxon>
        <taxon>Citrobacter</taxon>
        <taxon>Citrobacter freundii complex</taxon>
    </lineage>
</organism>
<dbReference type="EMBL" id="DACSXJ010000044">
    <property type="protein sequence ID" value="HAT3900083.1"/>
    <property type="molecule type" value="Genomic_DNA"/>
</dbReference>
<dbReference type="Proteomes" id="UP000855471">
    <property type="component" value="Unassembled WGS sequence"/>
</dbReference>
<dbReference type="Pfam" id="PF02357">
    <property type="entry name" value="NusG"/>
    <property type="match status" value="1"/>
</dbReference>
<dbReference type="SUPFAM" id="SSF82679">
    <property type="entry name" value="N-utilization substance G protein NusG, N-terminal domain"/>
    <property type="match status" value="1"/>
</dbReference>
<evidence type="ECO:0000259" key="2">
    <source>
        <dbReference type="SMART" id="SM00738"/>
    </source>
</evidence>
<dbReference type="RefSeq" id="WP_044715152.1">
    <property type="nucleotide sequence ID" value="NZ_CP026057.1"/>
</dbReference>